<proteinExistence type="inferred from homology"/>
<dbReference type="GO" id="GO:0006004">
    <property type="term" value="P:fucose metabolic process"/>
    <property type="evidence" value="ECO:0007669"/>
    <property type="project" value="InterPro"/>
</dbReference>
<evidence type="ECO:0000256" key="4">
    <source>
        <dbReference type="ARBA" id="ARBA00022729"/>
    </source>
</evidence>
<evidence type="ECO:0000256" key="1">
    <source>
        <dbReference type="ARBA" id="ARBA00004071"/>
    </source>
</evidence>
<keyword evidence="4 7" id="KW-0732">Signal</keyword>
<keyword evidence="5" id="KW-0378">Hydrolase</keyword>
<dbReference type="RefSeq" id="WP_218148545.1">
    <property type="nucleotide sequence ID" value="NZ_FOXQ01000014.1"/>
</dbReference>
<accession>A0A1I5YTW3</accession>
<organism evidence="10 11">
    <name type="scientific">Parafilimonas terrae</name>
    <dbReference type="NCBI Taxonomy" id="1465490"/>
    <lineage>
        <taxon>Bacteria</taxon>
        <taxon>Pseudomonadati</taxon>
        <taxon>Bacteroidota</taxon>
        <taxon>Chitinophagia</taxon>
        <taxon>Chitinophagales</taxon>
        <taxon>Chitinophagaceae</taxon>
        <taxon>Parafilimonas</taxon>
    </lineage>
</organism>
<evidence type="ECO:0000256" key="7">
    <source>
        <dbReference type="SAM" id="SignalP"/>
    </source>
</evidence>
<feature type="domain" description="Alpha-L-fucosidase C-terminal" evidence="9">
    <location>
        <begin position="401"/>
        <end position="466"/>
    </location>
</feature>
<dbReference type="PANTHER" id="PTHR10030:SF37">
    <property type="entry name" value="ALPHA-L-FUCOSIDASE-RELATED"/>
    <property type="match status" value="1"/>
</dbReference>
<evidence type="ECO:0000256" key="6">
    <source>
        <dbReference type="ARBA" id="ARBA00023295"/>
    </source>
</evidence>
<dbReference type="InterPro" id="IPR057739">
    <property type="entry name" value="Glyco_hydro_29_N"/>
</dbReference>
<dbReference type="Gene3D" id="2.60.40.1180">
    <property type="entry name" value="Golgi alpha-mannosidase II"/>
    <property type="match status" value="1"/>
</dbReference>
<dbReference type="InterPro" id="IPR013780">
    <property type="entry name" value="Glyco_hydro_b"/>
</dbReference>
<dbReference type="STRING" id="1465490.SAMN05444277_11416"/>
<dbReference type="Pfam" id="PF01120">
    <property type="entry name" value="Alpha_L_fucos"/>
    <property type="match status" value="1"/>
</dbReference>
<dbReference type="InterPro" id="IPR017853">
    <property type="entry name" value="GH"/>
</dbReference>
<sequence>MKTSKFIIVVASLLFLNMALFAQDRYQPTWESLSKYQTPEWFRDAKFGIFIHWGVYSVPAFGSEWYPRNMYQQGSEEYKHHVEKYGPQNKFGYKDFIPMFKAEKFNADEWVALFKKAGAKYVVPVAEHHDGFAMYKTALSKWNAAEMGPHRDIVGELDAAAKKAGLIFGVSSHRIEHWWFMNGGRKFNSDVNDPAYADFYGPAREQNETMSPEYMNDWLLRCTELVNKYQPQLFWFDWWIEQPALEPYRKSFAAYYYNKGLEWNKGVVINNKYAIAYPEGTTVLDIERGKLTGIRKLPWQTDDAISYKSWGYIPNDSFKTAKYLINNLIDIVSKNGNLLLNIGPRPDGTIPEEAQQRLLEIGKWLDINGEAIYATRPWKIFGEGPTEVAGGAFSDAKDKPFTADDIRFTTKGDTLYAISMDVPQKDILIKNLSSASGNGTVESVALIGSSDKVSWSQTKNGLVIKPRKDYPSGYAVVYRITFIK</sequence>
<dbReference type="PRINTS" id="PR00741">
    <property type="entry name" value="GLHYDRLASE29"/>
</dbReference>
<comment type="function">
    <text evidence="1">Alpha-L-fucosidase is responsible for hydrolyzing the alpha-1,6-linked fucose joined to the reducing-end N-acetylglucosamine of the carbohydrate moieties of glycoproteins.</text>
</comment>
<dbReference type="Pfam" id="PF16757">
    <property type="entry name" value="Fucosidase_C"/>
    <property type="match status" value="1"/>
</dbReference>
<keyword evidence="6" id="KW-0326">Glycosidase</keyword>
<dbReference type="EC" id="3.2.1.51" evidence="3"/>
<dbReference type="SUPFAM" id="SSF51445">
    <property type="entry name" value="(Trans)glycosidases"/>
    <property type="match status" value="1"/>
</dbReference>
<dbReference type="PANTHER" id="PTHR10030">
    <property type="entry name" value="ALPHA-L-FUCOSIDASE"/>
    <property type="match status" value="1"/>
</dbReference>
<evidence type="ECO:0000259" key="8">
    <source>
        <dbReference type="Pfam" id="PF01120"/>
    </source>
</evidence>
<feature type="chain" id="PRO_5011453724" description="alpha-L-fucosidase" evidence="7">
    <location>
        <begin position="23"/>
        <end position="484"/>
    </location>
</feature>
<dbReference type="AlphaFoldDB" id="A0A1I5YTW3"/>
<evidence type="ECO:0000256" key="3">
    <source>
        <dbReference type="ARBA" id="ARBA00012662"/>
    </source>
</evidence>
<protein>
    <recommendedName>
        <fullName evidence="3">alpha-L-fucosidase</fullName>
        <ecNumber evidence="3">3.2.1.51</ecNumber>
    </recommendedName>
</protein>
<name>A0A1I5YTW3_9BACT</name>
<evidence type="ECO:0000313" key="10">
    <source>
        <dbReference type="EMBL" id="SFQ47550.1"/>
    </source>
</evidence>
<evidence type="ECO:0000256" key="5">
    <source>
        <dbReference type="ARBA" id="ARBA00022801"/>
    </source>
</evidence>
<dbReference type="Proteomes" id="UP000199031">
    <property type="component" value="Unassembled WGS sequence"/>
</dbReference>
<evidence type="ECO:0000256" key="2">
    <source>
        <dbReference type="ARBA" id="ARBA00007951"/>
    </source>
</evidence>
<feature type="signal peptide" evidence="7">
    <location>
        <begin position="1"/>
        <end position="22"/>
    </location>
</feature>
<dbReference type="InterPro" id="IPR016286">
    <property type="entry name" value="FUC_metazoa-typ"/>
</dbReference>
<dbReference type="FunFam" id="3.20.20.80:FF:000158">
    <property type="entry name" value="Exported alpha-L-fucosidase"/>
    <property type="match status" value="1"/>
</dbReference>
<dbReference type="EMBL" id="FOXQ01000014">
    <property type="protein sequence ID" value="SFQ47550.1"/>
    <property type="molecule type" value="Genomic_DNA"/>
</dbReference>
<dbReference type="SMART" id="SM00812">
    <property type="entry name" value="Alpha_L_fucos"/>
    <property type="match status" value="1"/>
</dbReference>
<feature type="domain" description="Glycoside hydrolase family 29 N-terminal" evidence="8">
    <location>
        <begin position="20"/>
        <end position="370"/>
    </location>
</feature>
<dbReference type="GO" id="GO:0004560">
    <property type="term" value="F:alpha-L-fucosidase activity"/>
    <property type="evidence" value="ECO:0007669"/>
    <property type="project" value="InterPro"/>
</dbReference>
<dbReference type="GO" id="GO:0005764">
    <property type="term" value="C:lysosome"/>
    <property type="evidence" value="ECO:0007669"/>
    <property type="project" value="TreeGrafter"/>
</dbReference>
<dbReference type="Gene3D" id="3.20.20.80">
    <property type="entry name" value="Glycosidases"/>
    <property type="match status" value="1"/>
</dbReference>
<comment type="similarity">
    <text evidence="2">Belongs to the glycosyl hydrolase 29 family.</text>
</comment>
<dbReference type="InterPro" id="IPR031919">
    <property type="entry name" value="Fucosidase_C"/>
</dbReference>
<evidence type="ECO:0000313" key="11">
    <source>
        <dbReference type="Proteomes" id="UP000199031"/>
    </source>
</evidence>
<gene>
    <name evidence="10" type="ORF">SAMN05444277_11416</name>
</gene>
<dbReference type="PIRSF" id="PIRSF001092">
    <property type="entry name" value="Alpha-L-fucosidase"/>
    <property type="match status" value="1"/>
</dbReference>
<keyword evidence="11" id="KW-1185">Reference proteome</keyword>
<dbReference type="InterPro" id="IPR000933">
    <property type="entry name" value="Glyco_hydro_29"/>
</dbReference>
<reference evidence="10 11" key="1">
    <citation type="submission" date="2016-10" db="EMBL/GenBank/DDBJ databases">
        <authorList>
            <person name="de Groot N.N."/>
        </authorList>
    </citation>
    <scope>NUCLEOTIDE SEQUENCE [LARGE SCALE GENOMIC DNA]</scope>
    <source>
        <strain evidence="10 11">DSM 28286</strain>
    </source>
</reference>
<evidence type="ECO:0000259" key="9">
    <source>
        <dbReference type="Pfam" id="PF16757"/>
    </source>
</evidence>
<dbReference type="GO" id="GO:0016139">
    <property type="term" value="P:glycoside catabolic process"/>
    <property type="evidence" value="ECO:0007669"/>
    <property type="project" value="TreeGrafter"/>
</dbReference>